<dbReference type="Gene3D" id="2.170.130.10">
    <property type="entry name" value="TonB-dependent receptor, plug domain"/>
    <property type="match status" value="1"/>
</dbReference>
<reference evidence="7" key="1">
    <citation type="submission" date="2014-04" db="EMBL/GenBank/DDBJ databases">
        <title>Whole-Genome optical mapping and complete genome sequence of Sphingobacterium deserti sp. nov., a new spaces isolated from desert in the west of China.</title>
        <authorList>
            <person name="Teng C."/>
            <person name="Zhou Z."/>
            <person name="Li X."/>
            <person name="Chen M."/>
            <person name="Lin M."/>
            <person name="Wang L."/>
            <person name="Su S."/>
            <person name="Zhang C."/>
            <person name="Zhang W."/>
        </authorList>
    </citation>
    <scope>NUCLEOTIDE SEQUENCE [LARGE SCALE GENOMIC DNA]</scope>
    <source>
        <strain evidence="7">ACCC05744</strain>
    </source>
</reference>
<dbReference type="PATRIC" id="fig|1229276.3.peg.3544"/>
<evidence type="ECO:0000256" key="2">
    <source>
        <dbReference type="RuleBase" id="RU003357"/>
    </source>
</evidence>
<dbReference type="NCBIfam" id="TIGR04056">
    <property type="entry name" value="OMP_RagA_SusC"/>
    <property type="match status" value="1"/>
</dbReference>
<dbReference type="Pfam" id="PF07715">
    <property type="entry name" value="Plug"/>
    <property type="match status" value="1"/>
</dbReference>
<dbReference type="InterPro" id="IPR023997">
    <property type="entry name" value="TonB-dep_OMP_SusC/RagA_CS"/>
</dbReference>
<dbReference type="NCBIfam" id="TIGR04057">
    <property type="entry name" value="SusC_RagA_signa"/>
    <property type="match status" value="1"/>
</dbReference>
<sequence length="1071" mass="119634">MKYSNAMRQLKRRIKLRYRRLKCGVLALTFISFLASPRAYAIDVKSMDNHLPNASALQQYIRGKIVEGSVPLAGVSIVVKGNAAIAAVSAQDGTFELPVKKEVLLQISLVGYKSREVVAQENMVVELEAGSTVLDEAVVVGFGTQKKVNLTGSVDQISSKQFENRPVTNLGSALQGLIPNLNITNPSGNPAAEPTFNIRGTTSINGGGPLILVDNVPLTEAEVARLNPNDFETVTVLKDASSAAIYGARAAFGVVLITTKSAKAGKTQFNLGYNSAWRTVGKLPEIVTDPLTVMEYKRQAAAPLYDLFPEAVRQYAAQLQNDPSLPRVILDPTNTLNYMYYGSTDWMGEAYKKIAPTHTVNLSVAKKVDKLDYLFSGEYYKQQGMLRYGEDELTRYNARGKVNLEINDWLSFGNNTLLTVRDLDAPIFMGDDFFWNVNRTSSLDVPKNPDGSWTQAGAGLLGRMQDGGRTTRSINEFQSSFQTRATLLKDIWTVNADLTFRRTSGNTNSFDIPIPYRTGPATEIKYAGSTTSYATKENESTKYDVLNLYSNLQKTFGMHQLTFLLGYNQEYRKTEWSSLRRNDLLSPSIPTPELASGTMTTRHTIDDWAVRGLFYRLTYGYNDTYLLELNGRYDGSSKFPKASRWGFFPSASAAWVVSQERFFTPLKSVVNFLKFRGSYGELGNQNIANYAYLPTLSTEKIDWVLGAERPMGMNPPGAISNSFTWEKVSTLNFGIDLATLNNRLNLMFDKYVRRTEGMLVPGRTLPAVFGTDSPRMNAGDLKTEGWDMRLSWRDQLTLAGSPFSYEAAFVLSNYQAHITRYDNPTNLLADYFVGQRLGSIWGYTYDGVFENQQQLDALNMVDIGNTNQGGNSYIGDVKFKDQNGDGRINAGKRTLDDHGDMSIIGNSYTQLPYSFDLSGNWKGISMRVFLQGVGKRDWYPPGNHVYFWGIYAQPWTNVTKQNLDHWAPENPNGYFPAVRAYAAEVGGRSLGAANDHYLQDARYLRVKNVTLGYSLPLRWVESMGLNRLQVYCSGENLFEKSNLDVPLDPEGLEGRIYPFQRTYSFGMNLSF</sequence>
<keyword evidence="1" id="KW-0812">Transmembrane</keyword>
<gene>
    <name evidence="6" type="ORF">DI53_3430</name>
</gene>
<dbReference type="AlphaFoldDB" id="A0A0B8SZ87"/>
<organism evidence="6 7">
    <name type="scientific">Sphingobacterium deserti</name>
    <dbReference type="NCBI Taxonomy" id="1229276"/>
    <lineage>
        <taxon>Bacteria</taxon>
        <taxon>Pseudomonadati</taxon>
        <taxon>Bacteroidota</taxon>
        <taxon>Sphingobacteriia</taxon>
        <taxon>Sphingobacteriales</taxon>
        <taxon>Sphingobacteriaceae</taxon>
        <taxon>Sphingobacterium</taxon>
    </lineage>
</organism>
<dbReference type="Proteomes" id="UP000031802">
    <property type="component" value="Unassembled WGS sequence"/>
</dbReference>
<keyword evidence="1" id="KW-0998">Cell outer membrane</keyword>
<dbReference type="EMBL" id="JJMU01000065">
    <property type="protein sequence ID" value="KGE12691.1"/>
    <property type="molecule type" value="Genomic_DNA"/>
</dbReference>
<dbReference type="InterPro" id="IPR000531">
    <property type="entry name" value="Beta-barrel_TonB"/>
</dbReference>
<dbReference type="STRING" id="1229276.DI53_3430"/>
<feature type="domain" description="TonB-dependent receptor plug" evidence="5">
    <location>
        <begin position="147"/>
        <end position="254"/>
    </location>
</feature>
<evidence type="ECO:0000256" key="1">
    <source>
        <dbReference type="PROSITE-ProRule" id="PRU01360"/>
    </source>
</evidence>
<dbReference type="InterPro" id="IPR012910">
    <property type="entry name" value="Plug_dom"/>
</dbReference>
<evidence type="ECO:0000259" key="4">
    <source>
        <dbReference type="Pfam" id="PF00593"/>
    </source>
</evidence>
<feature type="domain" description="TonB-dependent receptor-like beta-barrel" evidence="4">
    <location>
        <begin position="447"/>
        <end position="921"/>
    </location>
</feature>
<dbReference type="InterPro" id="IPR039426">
    <property type="entry name" value="TonB-dep_rcpt-like"/>
</dbReference>
<comment type="similarity">
    <text evidence="1 2">Belongs to the TonB-dependent receptor family.</text>
</comment>
<dbReference type="InterPro" id="IPR037066">
    <property type="entry name" value="Plug_dom_sf"/>
</dbReference>
<name>A0A0B8SZ87_9SPHI</name>
<protein>
    <recommendedName>
        <fullName evidence="8">TonB-dependent receptor plug</fullName>
    </recommendedName>
</protein>
<dbReference type="eggNOG" id="COG1629">
    <property type="taxonomic scope" value="Bacteria"/>
</dbReference>
<evidence type="ECO:0000259" key="5">
    <source>
        <dbReference type="Pfam" id="PF07715"/>
    </source>
</evidence>
<dbReference type="PROSITE" id="PS52016">
    <property type="entry name" value="TONB_DEPENDENT_REC_3"/>
    <property type="match status" value="1"/>
</dbReference>
<keyword evidence="3" id="KW-0732">Signal</keyword>
<dbReference type="InterPro" id="IPR023996">
    <property type="entry name" value="TonB-dep_OMP_SusC/RagA"/>
</dbReference>
<keyword evidence="1" id="KW-1134">Transmembrane beta strand</keyword>
<comment type="caution">
    <text evidence="6">The sequence shown here is derived from an EMBL/GenBank/DDBJ whole genome shotgun (WGS) entry which is preliminary data.</text>
</comment>
<feature type="chain" id="PRO_5002142039" description="TonB-dependent receptor plug" evidence="3">
    <location>
        <begin position="42"/>
        <end position="1071"/>
    </location>
</feature>
<dbReference type="Pfam" id="PF00593">
    <property type="entry name" value="TonB_dep_Rec_b-barrel"/>
    <property type="match status" value="1"/>
</dbReference>
<dbReference type="GO" id="GO:0009279">
    <property type="term" value="C:cell outer membrane"/>
    <property type="evidence" value="ECO:0007669"/>
    <property type="project" value="UniProtKB-SubCell"/>
</dbReference>
<keyword evidence="7" id="KW-1185">Reference proteome</keyword>
<feature type="signal peptide" evidence="3">
    <location>
        <begin position="1"/>
        <end position="41"/>
    </location>
</feature>
<keyword evidence="1" id="KW-0813">Transport</keyword>
<evidence type="ECO:0000256" key="3">
    <source>
        <dbReference type="SAM" id="SignalP"/>
    </source>
</evidence>
<dbReference type="SUPFAM" id="SSF56935">
    <property type="entry name" value="Porins"/>
    <property type="match status" value="1"/>
</dbReference>
<evidence type="ECO:0000313" key="7">
    <source>
        <dbReference type="Proteomes" id="UP000031802"/>
    </source>
</evidence>
<dbReference type="Pfam" id="PF13715">
    <property type="entry name" value="CarbopepD_reg_2"/>
    <property type="match status" value="1"/>
</dbReference>
<evidence type="ECO:0008006" key="8">
    <source>
        <dbReference type="Google" id="ProtNLM"/>
    </source>
</evidence>
<accession>A0A0B8SZ87</accession>
<dbReference type="RefSeq" id="WP_052072511.1">
    <property type="nucleotide sequence ID" value="NZ_JJMU01000065.1"/>
</dbReference>
<keyword evidence="2" id="KW-0798">TonB box</keyword>
<evidence type="ECO:0000313" key="6">
    <source>
        <dbReference type="EMBL" id="KGE12691.1"/>
    </source>
</evidence>
<proteinExistence type="inferred from homology"/>
<reference evidence="6 7" key="2">
    <citation type="journal article" date="2015" name="PLoS ONE">
        <title>Whole-Genome Optical Mapping and Finished Genome Sequence of Sphingobacterium deserti sp. nov., a New Species Isolated from the Western Desert of China.</title>
        <authorList>
            <person name="Teng C."/>
            <person name="Zhou Z."/>
            <person name="Molnar I."/>
            <person name="Li X."/>
            <person name="Tang R."/>
            <person name="Chen M."/>
            <person name="Wang L."/>
            <person name="Su S."/>
            <person name="Zhang W."/>
            <person name="Lin M."/>
        </authorList>
    </citation>
    <scope>NUCLEOTIDE SEQUENCE [LARGE SCALE GENOMIC DNA]</scope>
    <source>
        <strain evidence="7">ACCC05744</strain>
    </source>
</reference>
<keyword evidence="1 2" id="KW-0472">Membrane</keyword>
<comment type="subcellular location">
    <subcellularLocation>
        <location evidence="1">Cell outer membrane</location>
        <topology evidence="1">Multi-pass membrane protein</topology>
    </subcellularLocation>
</comment>